<keyword evidence="2" id="KW-1185">Reference proteome</keyword>
<dbReference type="EMBL" id="CAXDID020000019">
    <property type="protein sequence ID" value="CAL5985570.1"/>
    <property type="molecule type" value="Genomic_DNA"/>
</dbReference>
<dbReference type="Proteomes" id="UP001642409">
    <property type="component" value="Unassembled WGS sequence"/>
</dbReference>
<sequence length="148" mass="16924">MNSSNLKQFIVSKISTNCIVLVNLEASRGQNQLKPGRSARLLLQHFAALILSRPKYVQARTEAQVFLGPERIQRRAQRYSLLVTVEMQLMLQIKHLIFLNNSTRITTAIAGKCTKCCTDTLQPNQLSKRKKQMSKQINQSKHFVILMQ</sequence>
<gene>
    <name evidence="1" type="ORF">HINF_LOCUS8990</name>
</gene>
<evidence type="ECO:0000313" key="2">
    <source>
        <dbReference type="Proteomes" id="UP001642409"/>
    </source>
</evidence>
<reference evidence="1 2" key="1">
    <citation type="submission" date="2024-07" db="EMBL/GenBank/DDBJ databases">
        <authorList>
            <person name="Akdeniz Z."/>
        </authorList>
    </citation>
    <scope>NUCLEOTIDE SEQUENCE [LARGE SCALE GENOMIC DNA]</scope>
</reference>
<evidence type="ECO:0000313" key="1">
    <source>
        <dbReference type="EMBL" id="CAL5985570.1"/>
    </source>
</evidence>
<accession>A0ABP1H414</accession>
<proteinExistence type="predicted"/>
<comment type="caution">
    <text evidence="1">The sequence shown here is derived from an EMBL/GenBank/DDBJ whole genome shotgun (WGS) entry which is preliminary data.</text>
</comment>
<organism evidence="1 2">
    <name type="scientific">Hexamita inflata</name>
    <dbReference type="NCBI Taxonomy" id="28002"/>
    <lineage>
        <taxon>Eukaryota</taxon>
        <taxon>Metamonada</taxon>
        <taxon>Diplomonadida</taxon>
        <taxon>Hexamitidae</taxon>
        <taxon>Hexamitinae</taxon>
        <taxon>Hexamita</taxon>
    </lineage>
</organism>
<name>A0ABP1H414_9EUKA</name>
<protein>
    <submittedName>
        <fullName evidence="1">Hypothetical_protein</fullName>
    </submittedName>
</protein>